<feature type="region of interest" description="Disordered" evidence="1">
    <location>
        <begin position="1"/>
        <end position="40"/>
    </location>
</feature>
<proteinExistence type="predicted"/>
<dbReference type="AlphaFoldDB" id="A0A8J5VHT7"/>
<organism evidence="2 3">
    <name type="scientific">Zizania palustris</name>
    <name type="common">Northern wild rice</name>
    <dbReference type="NCBI Taxonomy" id="103762"/>
    <lineage>
        <taxon>Eukaryota</taxon>
        <taxon>Viridiplantae</taxon>
        <taxon>Streptophyta</taxon>
        <taxon>Embryophyta</taxon>
        <taxon>Tracheophyta</taxon>
        <taxon>Spermatophyta</taxon>
        <taxon>Magnoliopsida</taxon>
        <taxon>Liliopsida</taxon>
        <taxon>Poales</taxon>
        <taxon>Poaceae</taxon>
        <taxon>BOP clade</taxon>
        <taxon>Oryzoideae</taxon>
        <taxon>Oryzeae</taxon>
        <taxon>Zizaniinae</taxon>
        <taxon>Zizania</taxon>
    </lineage>
</organism>
<feature type="compositionally biased region" description="Basic residues" evidence="1">
    <location>
        <begin position="18"/>
        <end position="29"/>
    </location>
</feature>
<evidence type="ECO:0000256" key="1">
    <source>
        <dbReference type="SAM" id="MobiDB-lite"/>
    </source>
</evidence>
<sequence length="246" mass="27000">MRRRRRRAEAEAESEAARRRRRRSRRRRGGGGGGDGSELERRVMAVLKTSEARGDQPLLRAVEVARVVAGEGTGLPSVDLARILISNLCFTHNSPSLWKLVGHAVASRFLCPLHVLALLTPSAAVIGDVEIGHGSSICWLAADGSKHSMTPEKVGEFKKFIEDMAVSSLRCVAFAYRAYEMDDVPNEDQRADWILPEDDLIMLGIVGIKDMITARMDTTVISVEWAKEAARGAGPCGHGRDRVMLL</sequence>
<evidence type="ECO:0000313" key="3">
    <source>
        <dbReference type="Proteomes" id="UP000729402"/>
    </source>
</evidence>
<protein>
    <submittedName>
        <fullName evidence="2">Uncharacterized protein</fullName>
    </submittedName>
</protein>
<dbReference type="GO" id="GO:0016592">
    <property type="term" value="C:mediator complex"/>
    <property type="evidence" value="ECO:0007669"/>
    <property type="project" value="InterPro"/>
</dbReference>
<dbReference type="Proteomes" id="UP000729402">
    <property type="component" value="Unassembled WGS sequence"/>
</dbReference>
<dbReference type="InterPro" id="IPR039638">
    <property type="entry name" value="MED33A/B"/>
</dbReference>
<gene>
    <name evidence="2" type="ORF">GUJ93_ZPchr0008g11384</name>
</gene>
<keyword evidence="3" id="KW-1185">Reference proteome</keyword>
<dbReference type="PANTHER" id="PTHR33739">
    <property type="entry name" value="OS07G0681500 PROTEIN"/>
    <property type="match status" value="1"/>
</dbReference>
<evidence type="ECO:0000313" key="2">
    <source>
        <dbReference type="EMBL" id="KAG8047928.1"/>
    </source>
</evidence>
<reference evidence="2" key="1">
    <citation type="journal article" date="2021" name="bioRxiv">
        <title>Whole Genome Assembly and Annotation of Northern Wild Rice, Zizania palustris L., Supports a Whole Genome Duplication in the Zizania Genus.</title>
        <authorList>
            <person name="Haas M."/>
            <person name="Kono T."/>
            <person name="Macchietto M."/>
            <person name="Millas R."/>
            <person name="McGilp L."/>
            <person name="Shao M."/>
            <person name="Duquette J."/>
            <person name="Hirsch C.N."/>
            <person name="Kimball J."/>
        </authorList>
    </citation>
    <scope>NUCLEOTIDE SEQUENCE</scope>
    <source>
        <tissue evidence="2">Fresh leaf tissue</tissue>
    </source>
</reference>
<dbReference type="PANTHER" id="PTHR33739:SF3">
    <property type="entry name" value="OS07G0681500 PROTEIN"/>
    <property type="match status" value="1"/>
</dbReference>
<comment type="caution">
    <text evidence="2">The sequence shown here is derived from an EMBL/GenBank/DDBJ whole genome shotgun (WGS) entry which is preliminary data.</text>
</comment>
<name>A0A8J5VHT7_ZIZPA</name>
<dbReference type="OrthoDB" id="695697at2759"/>
<accession>A0A8J5VHT7</accession>
<dbReference type="GO" id="GO:2000762">
    <property type="term" value="P:regulation of phenylpropanoid metabolic process"/>
    <property type="evidence" value="ECO:0007669"/>
    <property type="project" value="InterPro"/>
</dbReference>
<dbReference type="EMBL" id="JAAALK010000290">
    <property type="protein sequence ID" value="KAG8047928.1"/>
    <property type="molecule type" value="Genomic_DNA"/>
</dbReference>
<reference evidence="2" key="2">
    <citation type="submission" date="2021-02" db="EMBL/GenBank/DDBJ databases">
        <authorList>
            <person name="Kimball J.A."/>
            <person name="Haas M.W."/>
            <person name="Macchietto M."/>
            <person name="Kono T."/>
            <person name="Duquette J."/>
            <person name="Shao M."/>
        </authorList>
    </citation>
    <scope>NUCLEOTIDE SEQUENCE</scope>
    <source>
        <tissue evidence="2">Fresh leaf tissue</tissue>
    </source>
</reference>
<dbReference type="Pfam" id="PF13246">
    <property type="entry name" value="Cation_ATPase"/>
    <property type="match status" value="1"/>
</dbReference>